<gene>
    <name evidence="1" type="ORF">UFOVP187_32</name>
</gene>
<protein>
    <submittedName>
        <fullName evidence="1">Uncharacterized protein</fullName>
    </submittedName>
</protein>
<reference evidence="1" key="1">
    <citation type="submission" date="2020-05" db="EMBL/GenBank/DDBJ databases">
        <authorList>
            <person name="Chiriac C."/>
            <person name="Salcher M."/>
            <person name="Ghai R."/>
            <person name="Kavagutti S V."/>
        </authorList>
    </citation>
    <scope>NUCLEOTIDE SEQUENCE</scope>
</reference>
<sequence>MTSDELMLLIKEKLIPDMYIFPNRFNPIDGYWEQRDMAIEVKVKNDFFQDVYIEKHKWESMLEYSNKRYINYMRLCTGKELIYSFNLNTIPEPQWELVEQPNASNELYTGWVLKQMGRINIRQGKNITHLLLN</sequence>
<proteinExistence type="predicted"/>
<evidence type="ECO:0000313" key="1">
    <source>
        <dbReference type="EMBL" id="CAB5212582.1"/>
    </source>
</evidence>
<name>A0A6J7WK97_9CAUD</name>
<organism evidence="1">
    <name type="scientific">uncultured Caudovirales phage</name>
    <dbReference type="NCBI Taxonomy" id="2100421"/>
    <lineage>
        <taxon>Viruses</taxon>
        <taxon>Duplodnaviria</taxon>
        <taxon>Heunggongvirae</taxon>
        <taxon>Uroviricota</taxon>
        <taxon>Caudoviricetes</taxon>
        <taxon>Peduoviridae</taxon>
        <taxon>Maltschvirus</taxon>
        <taxon>Maltschvirus maltsch</taxon>
    </lineage>
</organism>
<accession>A0A6J7WK97</accession>
<dbReference type="EMBL" id="LR798237">
    <property type="protein sequence ID" value="CAB5212582.1"/>
    <property type="molecule type" value="Genomic_DNA"/>
</dbReference>